<reference evidence="2 3" key="1">
    <citation type="journal article" date="2019" name="Int. J. Syst. Evol. Microbiol.">
        <title>The Global Catalogue of Microorganisms (GCM) 10K type strain sequencing project: providing services to taxonomists for standard genome sequencing and annotation.</title>
        <authorList>
            <consortium name="The Broad Institute Genomics Platform"/>
            <consortium name="The Broad Institute Genome Sequencing Center for Infectious Disease"/>
            <person name="Wu L."/>
            <person name="Ma J."/>
        </authorList>
    </citation>
    <scope>NUCLEOTIDE SEQUENCE [LARGE SCALE GENOMIC DNA]</scope>
    <source>
        <strain evidence="2 3">JCM 3367</strain>
    </source>
</reference>
<accession>A0ABN3N3U9</accession>
<protein>
    <submittedName>
        <fullName evidence="2">Uncharacterized protein</fullName>
    </submittedName>
</protein>
<evidence type="ECO:0000313" key="2">
    <source>
        <dbReference type="EMBL" id="GAA2514020.1"/>
    </source>
</evidence>
<dbReference type="EMBL" id="BAAARY010000002">
    <property type="protein sequence ID" value="GAA2514020.1"/>
    <property type="molecule type" value="Genomic_DNA"/>
</dbReference>
<comment type="caution">
    <text evidence="2">The sequence shown here is derived from an EMBL/GenBank/DDBJ whole genome shotgun (WGS) entry which is preliminary data.</text>
</comment>
<sequence length="312" mass="32186">MSNAVAFSRRTVDSSRLGPGANNSREPELTTLRQHDRGAVTQALDHAMPSHRRPCQACPRLQESLRRTTAGLATVPGMKRTCRRTAASLSLLGILAASSAAGALAERKPRTAGPSPSPPTASSRATPPPGPGTTRSSTPGPDPTGFTDDSGIVWAPVDSVAAASRAEAITAFMTRRCPEAAAGVVFSDRTGKLTIRVRAGIPGAEQCATSARAATARWGAGGLAEGVEWTTFSLASLNRDFQTLKAVGGWAGPLTDAVTHVSRHQLAGTIEISTKNPAAVDELLAAARRTVASGVTVRFNPNGGPRLQAGTG</sequence>
<feature type="region of interest" description="Disordered" evidence="1">
    <location>
        <begin position="1"/>
        <end position="27"/>
    </location>
</feature>
<evidence type="ECO:0000256" key="1">
    <source>
        <dbReference type="SAM" id="MobiDB-lite"/>
    </source>
</evidence>
<name>A0ABN3N3U9_9ACTN</name>
<feature type="compositionally biased region" description="Low complexity" evidence="1">
    <location>
        <begin position="132"/>
        <end position="145"/>
    </location>
</feature>
<gene>
    <name evidence="2" type="ORF">GCM10010201_07420</name>
</gene>
<proteinExistence type="predicted"/>
<keyword evidence="3" id="KW-1185">Reference proteome</keyword>
<feature type="region of interest" description="Disordered" evidence="1">
    <location>
        <begin position="105"/>
        <end position="151"/>
    </location>
</feature>
<evidence type="ECO:0000313" key="3">
    <source>
        <dbReference type="Proteomes" id="UP001499978"/>
    </source>
</evidence>
<dbReference type="Proteomes" id="UP001499978">
    <property type="component" value="Unassembled WGS sequence"/>
</dbReference>
<organism evidence="2 3">
    <name type="scientific">Pilimelia columellifera subsp. columellifera</name>
    <dbReference type="NCBI Taxonomy" id="706583"/>
    <lineage>
        <taxon>Bacteria</taxon>
        <taxon>Bacillati</taxon>
        <taxon>Actinomycetota</taxon>
        <taxon>Actinomycetes</taxon>
        <taxon>Micromonosporales</taxon>
        <taxon>Micromonosporaceae</taxon>
        <taxon>Pilimelia</taxon>
    </lineage>
</organism>